<reference evidence="2 3" key="1">
    <citation type="submission" date="2016-10" db="EMBL/GenBank/DDBJ databases">
        <authorList>
            <person name="de Groot N.N."/>
        </authorList>
    </citation>
    <scope>NUCLEOTIDE SEQUENCE [LARGE SCALE GENOMIC DNA]</scope>
    <source>
        <strain evidence="2 3">DSM 373</strain>
    </source>
</reference>
<dbReference type="Pfam" id="PF01526">
    <property type="entry name" value="DDE_Tnp_Tn3"/>
    <property type="match status" value="1"/>
</dbReference>
<protein>
    <submittedName>
        <fullName evidence="2">Tn3 transposase DDE domain-containing protein</fullName>
    </submittedName>
</protein>
<evidence type="ECO:0000313" key="3">
    <source>
        <dbReference type="Proteomes" id="UP000199250"/>
    </source>
</evidence>
<name>A0A1H6ZBG3_9GAMM</name>
<evidence type="ECO:0000313" key="2">
    <source>
        <dbReference type="EMBL" id="SEJ50779.1"/>
    </source>
</evidence>
<dbReference type="InterPro" id="IPR002513">
    <property type="entry name" value="Tn3_Tnp_DDE_dom"/>
</dbReference>
<dbReference type="EMBL" id="FNYQ01000121">
    <property type="protein sequence ID" value="SEJ50779.1"/>
    <property type="molecule type" value="Genomic_DNA"/>
</dbReference>
<organism evidence="2 3">
    <name type="scientific">Azotobacter beijerinckii</name>
    <dbReference type="NCBI Taxonomy" id="170623"/>
    <lineage>
        <taxon>Bacteria</taxon>
        <taxon>Pseudomonadati</taxon>
        <taxon>Pseudomonadota</taxon>
        <taxon>Gammaproteobacteria</taxon>
        <taxon>Pseudomonadales</taxon>
        <taxon>Pseudomonadaceae</taxon>
        <taxon>Azotobacter</taxon>
    </lineage>
</organism>
<sequence length="228" mass="25125">MRACPQDQRAKRHCPQQIVAKAWQKHVTREDGSLDMSAYMFCTLDALRTALRRRDVFVSPSWRYADPRLGLLDGAEWLAARPIICRSLDLTIDAGTTLEALTAELDATWRAVAARLPDNPAIQLSENAEGKTELSLGALDKLEEPNSLLQLRAAVADLMPRVDLPEILLEIAARTGFAEAFTHVSERNARADNLVTSLCAVLLGGACNTGLEPLIRTDNPALRRDRLS</sequence>
<proteinExistence type="predicted"/>
<accession>A0A1H6ZBG3</accession>
<dbReference type="GO" id="GO:0004803">
    <property type="term" value="F:transposase activity"/>
    <property type="evidence" value="ECO:0007669"/>
    <property type="project" value="InterPro"/>
</dbReference>
<dbReference type="Proteomes" id="UP000199250">
    <property type="component" value="Unassembled WGS sequence"/>
</dbReference>
<evidence type="ECO:0000259" key="1">
    <source>
        <dbReference type="Pfam" id="PF01526"/>
    </source>
</evidence>
<gene>
    <name evidence="2" type="ORF">SAMN04244572_04273</name>
</gene>
<dbReference type="AlphaFoldDB" id="A0A1H6ZBG3"/>
<dbReference type="GO" id="GO:0006313">
    <property type="term" value="P:DNA transposition"/>
    <property type="evidence" value="ECO:0007669"/>
    <property type="project" value="InterPro"/>
</dbReference>
<feature type="domain" description="Tn3 transposase DDE" evidence="1">
    <location>
        <begin position="166"/>
        <end position="228"/>
    </location>
</feature>